<evidence type="ECO:0000313" key="1">
    <source>
        <dbReference type="EMBL" id="TKK88804.1"/>
    </source>
</evidence>
<protein>
    <submittedName>
        <fullName evidence="1">Uncharacterized protein</fullName>
    </submittedName>
</protein>
<accession>A0A4U3MJZ5</accession>
<gene>
    <name evidence="1" type="ORF">FDA94_12015</name>
</gene>
<dbReference type="AlphaFoldDB" id="A0A4U3MJZ5"/>
<evidence type="ECO:0000313" key="2">
    <source>
        <dbReference type="Proteomes" id="UP000308705"/>
    </source>
</evidence>
<dbReference type="Proteomes" id="UP000308705">
    <property type="component" value="Unassembled WGS sequence"/>
</dbReference>
<organism evidence="1 2">
    <name type="scientific">Herbidospora galbida</name>
    <dbReference type="NCBI Taxonomy" id="2575442"/>
    <lineage>
        <taxon>Bacteria</taxon>
        <taxon>Bacillati</taxon>
        <taxon>Actinomycetota</taxon>
        <taxon>Actinomycetes</taxon>
        <taxon>Streptosporangiales</taxon>
        <taxon>Streptosporangiaceae</taxon>
        <taxon>Herbidospora</taxon>
    </lineage>
</organism>
<name>A0A4U3MJZ5_9ACTN</name>
<dbReference type="EMBL" id="SZQA01000009">
    <property type="protein sequence ID" value="TKK88804.1"/>
    <property type="molecule type" value="Genomic_DNA"/>
</dbReference>
<dbReference type="RefSeq" id="WP_137247143.1">
    <property type="nucleotide sequence ID" value="NZ_SZQA01000009.1"/>
</dbReference>
<keyword evidence="2" id="KW-1185">Reference proteome</keyword>
<sequence length="194" mass="20917">MIVRLLRFEVDGLVSIGRWLLRRPDVPAGAVAVPYAKAQNMLLTVFLIIQLVETVGVELLLRGLGVPEVVRTPLLALGVYGTVMVAGMIASGVVRPHVVSDAGLRVRLGHYLDVRVPADLIESTGAVRGYESSLKVDGERLVVPVGSQTNTRVTLREPITVTRPLGKRAVVRVIDFYAESPPVPAARAWSAPGR</sequence>
<dbReference type="OrthoDB" id="4337641at2"/>
<reference evidence="1 2" key="1">
    <citation type="submission" date="2019-04" db="EMBL/GenBank/DDBJ databases">
        <title>Herbidospora sp. NEAU-GS14.nov., a novel actinomycete isolated from soil.</title>
        <authorList>
            <person name="Han L."/>
        </authorList>
    </citation>
    <scope>NUCLEOTIDE SEQUENCE [LARGE SCALE GENOMIC DNA]</scope>
    <source>
        <strain evidence="1 2">NEAU-GS14</strain>
    </source>
</reference>
<proteinExistence type="predicted"/>
<comment type="caution">
    <text evidence="1">The sequence shown here is derived from an EMBL/GenBank/DDBJ whole genome shotgun (WGS) entry which is preliminary data.</text>
</comment>